<sequence>MKMLPIAATALLLLSGCAEPFNAKVSRFQQLPASNGQSFVIQAADPKLDGGIEFGQYAQIVSAKLAGQGYHAAADPARADLVVKMAYDVDKGREKTVTTGLSPYAYGGAFGGPYGRGFGGPYGYYGRSRFAFGFYDPFLIDDDVTSFTVYTSELDLQINRTDNGKRVFEGTAKAQSRSDDLPYLVPRLVEAMFTGFPGNSGETVKITIAPEKK</sequence>
<keyword evidence="1" id="KW-0732">Signal</keyword>
<organism evidence="3 4">
    <name type="scientific">Sphingomonas oligophenolica</name>
    <dbReference type="NCBI Taxonomy" id="301154"/>
    <lineage>
        <taxon>Bacteria</taxon>
        <taxon>Pseudomonadati</taxon>
        <taxon>Pseudomonadota</taxon>
        <taxon>Alphaproteobacteria</taxon>
        <taxon>Sphingomonadales</taxon>
        <taxon>Sphingomonadaceae</taxon>
        <taxon>Sphingomonas</taxon>
    </lineage>
</organism>
<dbReference type="InterPro" id="IPR025411">
    <property type="entry name" value="DUF4136"/>
</dbReference>
<dbReference type="RefSeq" id="WP_343889753.1">
    <property type="nucleotide sequence ID" value="NZ_BAAAEH010000023.1"/>
</dbReference>
<dbReference type="Pfam" id="PF13590">
    <property type="entry name" value="DUF4136"/>
    <property type="match status" value="1"/>
</dbReference>
<feature type="chain" id="PRO_5047260979" evidence="1">
    <location>
        <begin position="24"/>
        <end position="213"/>
    </location>
</feature>
<comment type="caution">
    <text evidence="3">The sequence shown here is derived from an EMBL/GenBank/DDBJ whole genome shotgun (WGS) entry which is preliminary data.</text>
</comment>
<evidence type="ECO:0000259" key="2">
    <source>
        <dbReference type="Pfam" id="PF13590"/>
    </source>
</evidence>
<feature type="signal peptide" evidence="1">
    <location>
        <begin position="1"/>
        <end position="23"/>
    </location>
</feature>
<evidence type="ECO:0000313" key="4">
    <source>
        <dbReference type="Proteomes" id="UP001419910"/>
    </source>
</evidence>
<gene>
    <name evidence="3" type="ORF">ABC974_22835</name>
</gene>
<protein>
    <submittedName>
        <fullName evidence="3">DUF4136 domain-containing protein</fullName>
    </submittedName>
</protein>
<keyword evidence="4" id="KW-1185">Reference proteome</keyword>
<accession>A0ABU9Y9J8</accession>
<evidence type="ECO:0000313" key="3">
    <source>
        <dbReference type="EMBL" id="MEN2792483.1"/>
    </source>
</evidence>
<dbReference type="Proteomes" id="UP001419910">
    <property type="component" value="Unassembled WGS sequence"/>
</dbReference>
<evidence type="ECO:0000256" key="1">
    <source>
        <dbReference type="SAM" id="SignalP"/>
    </source>
</evidence>
<name>A0ABU9Y9J8_9SPHN</name>
<dbReference type="Gene3D" id="3.30.160.670">
    <property type="match status" value="1"/>
</dbReference>
<feature type="domain" description="DUF4136" evidence="2">
    <location>
        <begin position="33"/>
        <end position="198"/>
    </location>
</feature>
<reference evidence="3 4" key="1">
    <citation type="submission" date="2024-05" db="EMBL/GenBank/DDBJ databases">
        <authorList>
            <person name="Liu Q."/>
            <person name="Xin Y.-H."/>
        </authorList>
    </citation>
    <scope>NUCLEOTIDE SEQUENCE [LARGE SCALE GENOMIC DNA]</scope>
    <source>
        <strain evidence="3 4">CGMCC 1.10181</strain>
    </source>
</reference>
<dbReference type="PROSITE" id="PS51257">
    <property type="entry name" value="PROKAR_LIPOPROTEIN"/>
    <property type="match status" value="1"/>
</dbReference>
<dbReference type="EMBL" id="JBDIME010000029">
    <property type="protein sequence ID" value="MEN2792483.1"/>
    <property type="molecule type" value="Genomic_DNA"/>
</dbReference>
<proteinExistence type="predicted"/>